<protein>
    <submittedName>
        <fullName evidence="2">Uncharacterized protein</fullName>
    </submittedName>
</protein>
<keyword evidence="3" id="KW-1185">Reference proteome</keyword>
<reference evidence="2" key="1">
    <citation type="submission" date="2022-04" db="EMBL/GenBank/DDBJ databases">
        <title>Roseomonas acroporae sp. nov., isolated from coral Acropora digitifera.</title>
        <authorList>
            <person name="Sun H."/>
        </authorList>
    </citation>
    <scope>NUCLEOTIDE SEQUENCE</scope>
    <source>
        <strain evidence="2">NAR14</strain>
    </source>
</reference>
<accession>A0A9X1YCJ5</accession>
<proteinExistence type="predicted"/>
<organism evidence="2 3">
    <name type="scientific">Roseomonas acroporae</name>
    <dbReference type="NCBI Taxonomy" id="2937791"/>
    <lineage>
        <taxon>Bacteria</taxon>
        <taxon>Pseudomonadati</taxon>
        <taxon>Pseudomonadota</taxon>
        <taxon>Alphaproteobacteria</taxon>
        <taxon>Acetobacterales</taxon>
        <taxon>Roseomonadaceae</taxon>
        <taxon>Roseomonas</taxon>
    </lineage>
</organism>
<name>A0A9X1YCJ5_9PROT</name>
<dbReference type="Proteomes" id="UP001139516">
    <property type="component" value="Unassembled WGS sequence"/>
</dbReference>
<dbReference type="AlphaFoldDB" id="A0A9X1YCJ5"/>
<evidence type="ECO:0000313" key="2">
    <source>
        <dbReference type="EMBL" id="MCK8787656.1"/>
    </source>
</evidence>
<feature type="region of interest" description="Disordered" evidence="1">
    <location>
        <begin position="57"/>
        <end position="84"/>
    </location>
</feature>
<dbReference type="RefSeq" id="WP_248669705.1">
    <property type="nucleotide sequence ID" value="NZ_JALPRX010000136.1"/>
</dbReference>
<evidence type="ECO:0000313" key="3">
    <source>
        <dbReference type="Proteomes" id="UP001139516"/>
    </source>
</evidence>
<sequence>MTREQAVEAVARAMCVYPWNDDPDEVVAGLGPQWHNYRNDADFILRALAEAGFAVVPAKQGTPPPEPTPWDPRMQQPGGGEASP</sequence>
<dbReference type="EMBL" id="JALPRX010000136">
    <property type="protein sequence ID" value="MCK8787656.1"/>
    <property type="molecule type" value="Genomic_DNA"/>
</dbReference>
<gene>
    <name evidence="2" type="ORF">M0638_25135</name>
</gene>
<comment type="caution">
    <text evidence="2">The sequence shown here is derived from an EMBL/GenBank/DDBJ whole genome shotgun (WGS) entry which is preliminary data.</text>
</comment>
<evidence type="ECO:0000256" key="1">
    <source>
        <dbReference type="SAM" id="MobiDB-lite"/>
    </source>
</evidence>